<accession>A0ABP4YK71</accession>
<sequence>MTGIASLARRWGRYKWFAVVGRAYVPLDRLVAKLSRGRATALGLPSLLLTTTGRRSGEPRTQPLLYILDGDDFVVVGSNWGQPHQPAWTANLLARPAAVANVRGVDIPVRGELVRGADRDRLWADLLRAWPAYANYADRAGGRELRVFRLRREPDRVG</sequence>
<dbReference type="NCBIfam" id="TIGR00026">
    <property type="entry name" value="hi_GC_TIGR00026"/>
    <property type="match status" value="1"/>
</dbReference>
<comment type="catalytic activity">
    <reaction evidence="2">
        <text>oxidized coenzyme F420-(gamma-L-Glu)(n) + a quinol + H(+) = reduced coenzyme F420-(gamma-L-Glu)(n) + a quinone</text>
        <dbReference type="Rhea" id="RHEA:39663"/>
        <dbReference type="Rhea" id="RHEA-COMP:12939"/>
        <dbReference type="Rhea" id="RHEA-COMP:14378"/>
        <dbReference type="ChEBI" id="CHEBI:15378"/>
        <dbReference type="ChEBI" id="CHEBI:24646"/>
        <dbReference type="ChEBI" id="CHEBI:132124"/>
        <dbReference type="ChEBI" id="CHEBI:133980"/>
        <dbReference type="ChEBI" id="CHEBI:139511"/>
    </reaction>
</comment>
<evidence type="ECO:0000313" key="3">
    <source>
        <dbReference type="EMBL" id="GAA1818694.1"/>
    </source>
</evidence>
<evidence type="ECO:0000313" key="4">
    <source>
        <dbReference type="Proteomes" id="UP001500218"/>
    </source>
</evidence>
<dbReference type="Proteomes" id="UP001500218">
    <property type="component" value="Unassembled WGS sequence"/>
</dbReference>
<dbReference type="InterPro" id="IPR004378">
    <property type="entry name" value="F420H2_quin_Rdtase"/>
</dbReference>
<dbReference type="PANTHER" id="PTHR39428:SF1">
    <property type="entry name" value="F420H(2)-DEPENDENT QUINONE REDUCTASE RV1261C"/>
    <property type="match status" value="1"/>
</dbReference>
<keyword evidence="4" id="KW-1185">Reference proteome</keyword>
<gene>
    <name evidence="3" type="ORF">GCM10009682_44220</name>
</gene>
<dbReference type="SUPFAM" id="SSF50475">
    <property type="entry name" value="FMN-binding split barrel"/>
    <property type="match status" value="1"/>
</dbReference>
<dbReference type="EMBL" id="BAAALT010000157">
    <property type="protein sequence ID" value="GAA1818694.1"/>
    <property type="molecule type" value="Genomic_DNA"/>
</dbReference>
<dbReference type="RefSeq" id="WP_344135547.1">
    <property type="nucleotide sequence ID" value="NZ_BAAALT010000157.1"/>
</dbReference>
<dbReference type="InterPro" id="IPR012349">
    <property type="entry name" value="Split_barrel_FMN-bd"/>
</dbReference>
<dbReference type="Pfam" id="PF04075">
    <property type="entry name" value="F420H2_quin_red"/>
    <property type="match status" value="1"/>
</dbReference>
<evidence type="ECO:0000256" key="1">
    <source>
        <dbReference type="ARBA" id="ARBA00008710"/>
    </source>
</evidence>
<dbReference type="PANTHER" id="PTHR39428">
    <property type="entry name" value="F420H(2)-DEPENDENT QUINONE REDUCTASE RV1261C"/>
    <property type="match status" value="1"/>
</dbReference>
<proteinExistence type="inferred from homology"/>
<comment type="caution">
    <text evidence="3">The sequence shown here is derived from an EMBL/GenBank/DDBJ whole genome shotgun (WGS) entry which is preliminary data.</text>
</comment>
<protein>
    <submittedName>
        <fullName evidence="3">Nitroreductase family deazaflavin-dependent oxidoreductase</fullName>
    </submittedName>
</protein>
<comment type="similarity">
    <text evidence="1">Belongs to the F420H(2)-dependent quinone reductase family.</text>
</comment>
<reference evidence="4" key="1">
    <citation type="journal article" date="2019" name="Int. J. Syst. Evol. Microbiol.">
        <title>The Global Catalogue of Microorganisms (GCM) 10K type strain sequencing project: providing services to taxonomists for standard genome sequencing and annotation.</title>
        <authorList>
            <consortium name="The Broad Institute Genomics Platform"/>
            <consortium name="The Broad Institute Genome Sequencing Center for Infectious Disease"/>
            <person name="Wu L."/>
            <person name="Ma J."/>
        </authorList>
    </citation>
    <scope>NUCLEOTIDE SEQUENCE [LARGE SCALE GENOMIC DNA]</scope>
    <source>
        <strain evidence="4">JCM 13250</strain>
    </source>
</reference>
<organism evidence="3 4">
    <name type="scientific">Luedemannella flava</name>
    <dbReference type="NCBI Taxonomy" id="349316"/>
    <lineage>
        <taxon>Bacteria</taxon>
        <taxon>Bacillati</taxon>
        <taxon>Actinomycetota</taxon>
        <taxon>Actinomycetes</taxon>
        <taxon>Micromonosporales</taxon>
        <taxon>Micromonosporaceae</taxon>
        <taxon>Luedemannella</taxon>
    </lineage>
</organism>
<evidence type="ECO:0000256" key="2">
    <source>
        <dbReference type="ARBA" id="ARBA00049106"/>
    </source>
</evidence>
<dbReference type="Gene3D" id="2.30.110.10">
    <property type="entry name" value="Electron Transport, Fmn-binding Protein, Chain A"/>
    <property type="match status" value="1"/>
</dbReference>
<name>A0ABP4YK71_9ACTN</name>